<comment type="subcellular location">
    <subcellularLocation>
        <location evidence="2">Endoplasmic reticulum membrane</location>
        <topology evidence="2">Single-pass membrane protein</topology>
        <orientation evidence="2">Cytoplasmic side</orientation>
    </subcellularLocation>
    <subcellularLocation>
        <location evidence="3">Golgi apparatus membrane</location>
        <topology evidence="3">Single-pass type II membrane protein</topology>
    </subcellularLocation>
    <subcellularLocation>
        <location evidence="4">Microsome membrane</location>
    </subcellularLocation>
</comment>
<comment type="function">
    <text evidence="1">Catalyzes the O-sulfation of tyrosine residues within acidic motifs of polypeptides, using 3'-phosphoadenylyl sulfate (PAPS) as cosubstrate.</text>
</comment>
<feature type="transmembrane region" description="Helical" evidence="44">
    <location>
        <begin position="901"/>
        <end position="922"/>
    </location>
</feature>
<keyword evidence="19" id="KW-0333">Golgi apparatus</keyword>
<comment type="catalytic activity">
    <reaction evidence="39">
        <text>decanal + NAD(+) + H2O = decanoate + NADH + 2 H(+)</text>
        <dbReference type="Rhea" id="RHEA:44104"/>
        <dbReference type="ChEBI" id="CHEBI:15377"/>
        <dbReference type="ChEBI" id="CHEBI:15378"/>
        <dbReference type="ChEBI" id="CHEBI:27689"/>
        <dbReference type="ChEBI" id="CHEBI:31457"/>
        <dbReference type="ChEBI" id="CHEBI:57540"/>
        <dbReference type="ChEBI" id="CHEBI:57945"/>
    </reaction>
</comment>
<evidence type="ECO:0000256" key="44">
    <source>
        <dbReference type="SAM" id="Phobius"/>
    </source>
</evidence>
<keyword evidence="12" id="KW-0256">Endoplasmic reticulum</keyword>
<evidence type="ECO:0000256" key="26">
    <source>
        <dbReference type="ARBA" id="ARBA00039622"/>
    </source>
</evidence>
<evidence type="ECO:0000256" key="3">
    <source>
        <dbReference type="ARBA" id="ARBA00004323"/>
    </source>
</evidence>
<evidence type="ECO:0000256" key="31">
    <source>
        <dbReference type="ARBA" id="ARBA00047959"/>
    </source>
</evidence>
<comment type="catalytic activity">
    <reaction evidence="30">
        <text>(2E,6E)-farnesal + NAD(+) + H2O = (2E,6E)-farnesoate + NADH + 2 H(+)</text>
        <dbReference type="Rhea" id="RHEA:24216"/>
        <dbReference type="ChEBI" id="CHEBI:15377"/>
        <dbReference type="ChEBI" id="CHEBI:15378"/>
        <dbReference type="ChEBI" id="CHEBI:15894"/>
        <dbReference type="ChEBI" id="CHEBI:57540"/>
        <dbReference type="ChEBI" id="CHEBI:57945"/>
        <dbReference type="ChEBI" id="CHEBI:83276"/>
        <dbReference type="EC" id="1.2.1.94"/>
    </reaction>
</comment>
<evidence type="ECO:0000313" key="46">
    <source>
        <dbReference type="EMBL" id="KAF5901969.1"/>
    </source>
</evidence>
<dbReference type="InterPro" id="IPR016161">
    <property type="entry name" value="Ald_DH/histidinol_DH"/>
</dbReference>
<comment type="caution">
    <text evidence="46">The sequence shown here is derived from an EMBL/GenBank/DDBJ whole genome shotgun (WGS) entry which is preliminary data.</text>
</comment>
<dbReference type="Proteomes" id="UP000727407">
    <property type="component" value="Unassembled WGS sequence"/>
</dbReference>
<evidence type="ECO:0000256" key="38">
    <source>
        <dbReference type="ARBA" id="ARBA00048895"/>
    </source>
</evidence>
<dbReference type="GO" id="GO:0120553">
    <property type="term" value="F:farnesal dehydrogenase (NAD+) activity"/>
    <property type="evidence" value="ECO:0007669"/>
    <property type="project" value="UniProtKB-EC"/>
</dbReference>
<feature type="transmembrane region" description="Helical" evidence="44">
    <location>
        <begin position="1019"/>
        <end position="1036"/>
    </location>
</feature>
<dbReference type="EMBL" id="QNUK01000100">
    <property type="protein sequence ID" value="KAF5901969.1"/>
    <property type="molecule type" value="Genomic_DNA"/>
</dbReference>
<feature type="domain" description="Aldehyde dehydrogenase" evidence="45">
    <location>
        <begin position="524"/>
        <end position="855"/>
    </location>
</feature>
<dbReference type="EC" id="2.8.2.20" evidence="8"/>
<evidence type="ECO:0000256" key="18">
    <source>
        <dbReference type="ARBA" id="ARBA00023027"/>
    </source>
</evidence>
<reference evidence="46" key="1">
    <citation type="submission" date="2020-07" db="EMBL/GenBank/DDBJ databases">
        <title>Clarias magur genome sequencing, assembly and annotation.</title>
        <authorList>
            <person name="Kushwaha B."/>
            <person name="Kumar R."/>
            <person name="Das P."/>
            <person name="Joshi C.G."/>
            <person name="Kumar D."/>
            <person name="Nagpure N.S."/>
            <person name="Pandey M."/>
            <person name="Agarwal S."/>
            <person name="Srivastava S."/>
            <person name="Singh M."/>
            <person name="Sahoo L."/>
            <person name="Jayasankar P."/>
            <person name="Meher P.K."/>
            <person name="Koringa P.G."/>
            <person name="Iquebal M.A."/>
            <person name="Das S.P."/>
            <person name="Bit A."/>
            <person name="Patnaik S."/>
            <person name="Patel N."/>
            <person name="Shah T.M."/>
            <person name="Hinsu A."/>
            <person name="Jena J.K."/>
        </authorList>
    </citation>
    <scope>NUCLEOTIDE SEQUENCE</scope>
    <source>
        <strain evidence="46">CIFAMagur01</strain>
        <tissue evidence="46">Testis</tissue>
    </source>
</reference>
<comment type="catalytic activity">
    <reaction evidence="31">
        <text>tetradecanal + NAD(+) + H2O = tetradecanoate + NADH + 2 H(+)</text>
        <dbReference type="Rhea" id="RHEA:44172"/>
        <dbReference type="ChEBI" id="CHEBI:15377"/>
        <dbReference type="ChEBI" id="CHEBI:15378"/>
        <dbReference type="ChEBI" id="CHEBI:30807"/>
        <dbReference type="ChEBI" id="CHEBI:57540"/>
        <dbReference type="ChEBI" id="CHEBI:57945"/>
        <dbReference type="ChEBI" id="CHEBI:84067"/>
    </reaction>
</comment>
<comment type="catalytic activity">
    <reaction evidence="41">
        <text>an aldehyde + NAD(+) + H2O = a carboxylate + NADH + 2 H(+)</text>
        <dbReference type="Rhea" id="RHEA:16185"/>
        <dbReference type="ChEBI" id="CHEBI:15377"/>
        <dbReference type="ChEBI" id="CHEBI:15378"/>
        <dbReference type="ChEBI" id="CHEBI:17478"/>
        <dbReference type="ChEBI" id="CHEBI:29067"/>
        <dbReference type="ChEBI" id="CHEBI:57540"/>
        <dbReference type="ChEBI" id="CHEBI:57945"/>
        <dbReference type="EC" id="1.2.1.3"/>
    </reaction>
</comment>
<dbReference type="Gene3D" id="3.40.309.10">
    <property type="entry name" value="Aldehyde Dehydrogenase, Chain A, domain 2"/>
    <property type="match status" value="2"/>
</dbReference>
<keyword evidence="21 44" id="KW-0472">Membrane</keyword>
<evidence type="ECO:0000256" key="34">
    <source>
        <dbReference type="ARBA" id="ARBA00048607"/>
    </source>
</evidence>
<evidence type="ECO:0000256" key="41">
    <source>
        <dbReference type="ARBA" id="ARBA00049194"/>
    </source>
</evidence>
<evidence type="ECO:0000256" key="36">
    <source>
        <dbReference type="ARBA" id="ARBA00048806"/>
    </source>
</evidence>
<dbReference type="InterPro" id="IPR016163">
    <property type="entry name" value="Ald_DH_C"/>
</dbReference>
<comment type="catalytic activity">
    <reaction evidence="35">
        <text>octadecanal + NAD(+) + H2O = octadecanoate + NADH + 2 H(+)</text>
        <dbReference type="Rhea" id="RHEA:44020"/>
        <dbReference type="ChEBI" id="CHEBI:15377"/>
        <dbReference type="ChEBI" id="CHEBI:15378"/>
        <dbReference type="ChEBI" id="CHEBI:17034"/>
        <dbReference type="ChEBI" id="CHEBI:25629"/>
        <dbReference type="ChEBI" id="CHEBI:57540"/>
        <dbReference type="ChEBI" id="CHEBI:57945"/>
    </reaction>
</comment>
<dbReference type="PROSITE" id="PS00687">
    <property type="entry name" value="ALDEHYDE_DEHYDR_GLU"/>
    <property type="match status" value="2"/>
</dbReference>
<comment type="catalytic activity">
    <reaction evidence="36">
        <text>octanal + NAD(+) + H2O = octanoate + NADH + 2 H(+)</text>
        <dbReference type="Rhea" id="RHEA:44100"/>
        <dbReference type="ChEBI" id="CHEBI:15377"/>
        <dbReference type="ChEBI" id="CHEBI:15378"/>
        <dbReference type="ChEBI" id="CHEBI:17935"/>
        <dbReference type="ChEBI" id="CHEBI:25646"/>
        <dbReference type="ChEBI" id="CHEBI:57540"/>
        <dbReference type="ChEBI" id="CHEBI:57945"/>
    </reaction>
</comment>
<dbReference type="Pfam" id="PF13469">
    <property type="entry name" value="Sulfotransfer_3"/>
    <property type="match status" value="1"/>
</dbReference>
<dbReference type="InterPro" id="IPR029510">
    <property type="entry name" value="Ald_DH_CS_GLU"/>
</dbReference>
<evidence type="ECO:0000256" key="20">
    <source>
        <dbReference type="ARBA" id="ARBA00023098"/>
    </source>
</evidence>
<evidence type="ECO:0000256" key="29">
    <source>
        <dbReference type="ARBA" id="ARBA00047531"/>
    </source>
</evidence>
<sequence length="1375" mass="153986">MSQEQLAVQRVRKAFQTGRSKPLDFRIQQLKNLQRFISERQNDFIDALNKDLYKSKNGTLLYEILGLEGEIKLALSRLAEWAAPRPVVKSLLTISDEVYIRPEPLSVVLIIGAWNYPIAVTLQPLVGAIAAGNAVVVKPSEVSSHTAKVMELLNTYLDPEMYHVVTGGVPETQELLKQRFDHIFYTGNSTVGKLIMEAAARHLTPVTLELGGKSPCYIDKGCDLQIACRRITWGKFVNCGQTCIAPDYILCEASIQDKVVEEIRKCIQDFYTDNPKTFTDYGRIINQRHFKRILALMEGSTVAIGGGHDESQCYIAPTVLKDVTPESKVMQEEIFGPLLPIVPVNGLTEAIQFINEREKPLAIYIFSPSKKVIKKMVSETSSGALLANDCLVHFTISDLPFGGVGNSGTGCYHGKYTFDQLSHLRSCLIKNLNMEKLNLIRYPPHTSEKLRWARMLFTKQVNLKRWRQLMQVAMLAALAVFVMRSDFNSSLLELIGLENEIKLAESELSDWAKPQPVQKNLVTLTDDVFIKAEPLGVVLIIGAWNYPWGLTLGPLIGAIAAGNAAVVKPSELSKNSASLLKELLPQYLDQEMYHVVTGGIPETQELLRQRFDHIFYTGNSTVGKLVMESAAHHLTPVTLELGGKSPCYIDQNCDLAVACRRITWGKFSNCGQTCIAPDYILCNASIQNRLIEEIRQTLQEFYGENPKSSPDYGRIINQRHFERVTGLMEGCSVAVGGEGDKSQLYIAPTVLKDVLPHARIMQEEIFGPVLPIVTVSDVSEAIRFINDREKPLALYVFSSDKKVIKRMLSETTSGGVVVNDVMIHYTVSSLPFGGVGNSGMGGYHGKHTFDQFSHKRACLIKSLGMESMNKARYPPQTPSRLRKARFFMMSRLSSCTHLTCAWAVTSTILALGLFIALLVVLLKSNSRGDNPCQTSSQADFLKSPLYAAAQSQRFRACHPDGNQKPRVKAKATRNARLNFQARWSWEQDESRTEKIPIYARPSAGSPELKKRMIGKLKQNLLVACLVISSVTVFYLGRHAMECHHRDDRNMVSRTGPNISSPLVYNKDMPLIFIGGVPRSGTTLMRAMLDAHPDVRCGEETRVIPRILAMKQMWSRSGREKMRLDEAGVTDEVLDSAMQAFLLEIIVKHGEPATYLCNKDPFALKSLSYLAKIFPRAKFILMIRDGRASVHSMISRKVTIAGFDLNSYRDCLTKWNRAIETMYTQCLEAADKCLPMHYEQLVLHPEKWMRTLLKFLNIPWNESVLHHEDLIGKRGGVSLSKVERSTDQVIKPVNVEALSKWVGKIPVDVLRDMPVIAPMLARLGYDPHANPPNYGRPDAHVLDNTRRIHGYGAQDVACKRTPHFSTSHLSHSFRVK</sequence>
<evidence type="ECO:0000256" key="10">
    <source>
        <dbReference type="ARBA" id="ARBA00022679"/>
    </source>
</evidence>
<comment type="catalytic activity">
    <reaction evidence="28">
        <text>2,6,10,14-tetramethylpentadecanal + NAD(+) + H2O = 2,6,10,14-tetramethylpentadecanoate + NADH + 2 H(+)</text>
        <dbReference type="Rhea" id="RHEA:44016"/>
        <dbReference type="ChEBI" id="CHEBI:15377"/>
        <dbReference type="ChEBI" id="CHEBI:15378"/>
        <dbReference type="ChEBI" id="CHEBI:49189"/>
        <dbReference type="ChEBI" id="CHEBI:57540"/>
        <dbReference type="ChEBI" id="CHEBI:57945"/>
        <dbReference type="ChEBI" id="CHEBI:77268"/>
    </reaction>
</comment>
<evidence type="ECO:0000256" key="16">
    <source>
        <dbReference type="ARBA" id="ARBA00022989"/>
    </source>
</evidence>
<evidence type="ECO:0000256" key="27">
    <source>
        <dbReference type="ARBA" id="ARBA00042336"/>
    </source>
</evidence>
<feature type="active site" evidence="42">
    <location>
        <position position="640"/>
    </location>
</feature>
<dbReference type="CDD" id="cd07132">
    <property type="entry name" value="ALDH_F3AB"/>
    <property type="match status" value="1"/>
</dbReference>
<gene>
    <name evidence="46" type="ORF">DAT39_008303</name>
</gene>
<evidence type="ECO:0000256" key="4">
    <source>
        <dbReference type="ARBA" id="ARBA00004524"/>
    </source>
</evidence>
<feature type="non-terminal residue" evidence="46">
    <location>
        <position position="1375"/>
    </location>
</feature>
<proteinExistence type="inferred from homology"/>
<dbReference type="Gene3D" id="3.40.50.300">
    <property type="entry name" value="P-loop containing nucleotide triphosphate hydrolases"/>
    <property type="match status" value="1"/>
</dbReference>
<dbReference type="Gene3D" id="3.40.605.10">
    <property type="entry name" value="Aldehyde Dehydrogenase, Chain A, domain 1"/>
    <property type="match status" value="2"/>
</dbReference>
<keyword evidence="20" id="KW-0443">Lipid metabolism</keyword>
<evidence type="ECO:0000256" key="40">
    <source>
        <dbReference type="ARBA" id="ARBA00049148"/>
    </source>
</evidence>
<comment type="subunit">
    <text evidence="7">Homodimer.</text>
</comment>
<name>A0A8J4U0S3_CLAMG</name>
<comment type="similarity">
    <text evidence="6">Belongs to the protein sulfotransferase family.</text>
</comment>
<keyword evidence="23" id="KW-0325">Glycoprotein</keyword>
<evidence type="ECO:0000256" key="14">
    <source>
        <dbReference type="ARBA" id="ARBA00022848"/>
    </source>
</evidence>
<dbReference type="GO" id="GO:0005789">
    <property type="term" value="C:endoplasmic reticulum membrane"/>
    <property type="evidence" value="ECO:0007669"/>
    <property type="project" value="UniProtKB-SubCell"/>
</dbReference>
<evidence type="ECO:0000256" key="7">
    <source>
        <dbReference type="ARBA" id="ARBA00011738"/>
    </source>
</evidence>
<evidence type="ECO:0000256" key="17">
    <source>
        <dbReference type="ARBA" id="ARBA00023002"/>
    </source>
</evidence>
<dbReference type="InterPro" id="IPR016160">
    <property type="entry name" value="Ald_DH_CS_CYS"/>
</dbReference>
<evidence type="ECO:0000256" key="19">
    <source>
        <dbReference type="ARBA" id="ARBA00023034"/>
    </source>
</evidence>
<evidence type="ECO:0000256" key="33">
    <source>
        <dbReference type="ARBA" id="ARBA00048460"/>
    </source>
</evidence>
<dbReference type="GO" id="GO:0006631">
    <property type="term" value="P:fatty acid metabolic process"/>
    <property type="evidence" value="ECO:0007669"/>
    <property type="project" value="UniProtKB-KW"/>
</dbReference>
<dbReference type="GO" id="GO:0008476">
    <property type="term" value="F:protein-tyrosine sulfotransferase activity"/>
    <property type="evidence" value="ECO:0007669"/>
    <property type="project" value="UniProtKB-EC"/>
</dbReference>
<dbReference type="PANTHER" id="PTHR43570">
    <property type="entry name" value="ALDEHYDE DEHYDROGENASE"/>
    <property type="match status" value="1"/>
</dbReference>
<dbReference type="PROSITE" id="PS00070">
    <property type="entry name" value="ALDEHYDE_DEHYDR_CYS"/>
    <property type="match status" value="2"/>
</dbReference>
<evidence type="ECO:0000256" key="9">
    <source>
        <dbReference type="ARBA" id="ARBA00022553"/>
    </source>
</evidence>
<keyword evidence="17 43" id="KW-0560">Oxidoreductase</keyword>
<evidence type="ECO:0000256" key="39">
    <source>
        <dbReference type="ARBA" id="ARBA00048972"/>
    </source>
</evidence>
<dbReference type="SUPFAM" id="SSF53720">
    <property type="entry name" value="ALDH-like"/>
    <property type="match status" value="2"/>
</dbReference>
<dbReference type="GO" id="GO:0004028">
    <property type="term" value="F:3-chloroallyl aldehyde dehydrogenase activity"/>
    <property type="evidence" value="ECO:0007669"/>
    <property type="project" value="TreeGrafter"/>
</dbReference>
<evidence type="ECO:0000256" key="32">
    <source>
        <dbReference type="ARBA" id="ARBA00048322"/>
    </source>
</evidence>
<evidence type="ECO:0000256" key="37">
    <source>
        <dbReference type="ARBA" id="ARBA00048826"/>
    </source>
</evidence>
<dbReference type="FunFam" id="3.40.309.10:FF:000003">
    <property type="entry name" value="Aldehyde dehydrogenase"/>
    <property type="match status" value="2"/>
</dbReference>
<evidence type="ECO:0000256" key="12">
    <source>
        <dbReference type="ARBA" id="ARBA00022824"/>
    </source>
</evidence>
<dbReference type="GO" id="GO:0000139">
    <property type="term" value="C:Golgi membrane"/>
    <property type="evidence" value="ECO:0007669"/>
    <property type="project" value="UniProtKB-SubCell"/>
</dbReference>
<evidence type="ECO:0000256" key="13">
    <source>
        <dbReference type="ARBA" id="ARBA00022832"/>
    </source>
</evidence>
<organism evidence="46 47">
    <name type="scientific">Clarias magur</name>
    <name type="common">Asian catfish</name>
    <name type="synonym">Macropteronotus magur</name>
    <dbReference type="NCBI Taxonomy" id="1594786"/>
    <lineage>
        <taxon>Eukaryota</taxon>
        <taxon>Metazoa</taxon>
        <taxon>Chordata</taxon>
        <taxon>Craniata</taxon>
        <taxon>Vertebrata</taxon>
        <taxon>Euteleostomi</taxon>
        <taxon>Actinopterygii</taxon>
        <taxon>Neopterygii</taxon>
        <taxon>Teleostei</taxon>
        <taxon>Ostariophysi</taxon>
        <taxon>Siluriformes</taxon>
        <taxon>Clariidae</taxon>
        <taxon>Clarias</taxon>
    </lineage>
</organism>
<keyword evidence="22" id="KW-1015">Disulfide bond</keyword>
<evidence type="ECO:0000256" key="15">
    <source>
        <dbReference type="ARBA" id="ARBA00022968"/>
    </source>
</evidence>
<keyword evidence="10" id="KW-0808">Transferase</keyword>
<evidence type="ECO:0000256" key="1">
    <source>
        <dbReference type="ARBA" id="ARBA00003886"/>
    </source>
</evidence>
<dbReference type="SUPFAM" id="SSF52540">
    <property type="entry name" value="P-loop containing nucleoside triphosphate hydrolases"/>
    <property type="match status" value="1"/>
</dbReference>
<evidence type="ECO:0000256" key="25">
    <source>
        <dbReference type="ARBA" id="ARBA00039117"/>
    </source>
</evidence>
<evidence type="ECO:0000313" key="47">
    <source>
        <dbReference type="Proteomes" id="UP000727407"/>
    </source>
</evidence>
<evidence type="ECO:0000259" key="45">
    <source>
        <dbReference type="Pfam" id="PF00171"/>
    </source>
</evidence>
<dbReference type="EC" id="1.2.1.3" evidence="24"/>
<dbReference type="InterPro" id="IPR015590">
    <property type="entry name" value="Aldehyde_DH_dom"/>
</dbReference>
<evidence type="ECO:0000256" key="43">
    <source>
        <dbReference type="RuleBase" id="RU003345"/>
    </source>
</evidence>
<keyword evidence="11 44" id="KW-0812">Transmembrane</keyword>
<evidence type="ECO:0000256" key="24">
    <source>
        <dbReference type="ARBA" id="ARBA00024226"/>
    </source>
</evidence>
<keyword evidence="9" id="KW-0597">Phosphoprotein</keyword>
<keyword evidence="15" id="KW-0735">Signal-anchor</keyword>
<dbReference type="InterPro" id="IPR012394">
    <property type="entry name" value="Aldehyde_DH_NAD(P)"/>
</dbReference>
<feature type="domain" description="Aldehyde dehydrogenase" evidence="45">
    <location>
        <begin position="6"/>
        <end position="425"/>
    </location>
</feature>
<keyword evidence="18" id="KW-0520">NAD</keyword>
<dbReference type="InterPro" id="IPR016162">
    <property type="entry name" value="Ald_DH_N"/>
</dbReference>
<comment type="catalytic activity">
    <reaction evidence="34">
        <text>22-oxodocosanoate + NAD(+) + H2O = docosanedioate + NADH + 2 H(+)</text>
        <dbReference type="Rhea" id="RHEA:39015"/>
        <dbReference type="ChEBI" id="CHEBI:15377"/>
        <dbReference type="ChEBI" id="CHEBI:15378"/>
        <dbReference type="ChEBI" id="CHEBI:57540"/>
        <dbReference type="ChEBI" id="CHEBI:57945"/>
        <dbReference type="ChEBI" id="CHEBI:76298"/>
        <dbReference type="ChEBI" id="CHEBI:76299"/>
    </reaction>
</comment>
<dbReference type="GO" id="GO:0006081">
    <property type="term" value="P:aldehyde metabolic process"/>
    <property type="evidence" value="ECO:0007669"/>
    <property type="project" value="InterPro"/>
</dbReference>
<keyword evidence="16 44" id="KW-1133">Transmembrane helix</keyword>
<comment type="catalytic activity">
    <reaction evidence="29">
        <text>heptanal + NAD(+) + H2O = heptanoate + NADH + 2 H(+)</text>
        <dbReference type="Rhea" id="RHEA:44108"/>
        <dbReference type="ChEBI" id="CHEBI:15377"/>
        <dbReference type="ChEBI" id="CHEBI:15378"/>
        <dbReference type="ChEBI" id="CHEBI:32362"/>
        <dbReference type="ChEBI" id="CHEBI:34787"/>
        <dbReference type="ChEBI" id="CHEBI:57540"/>
        <dbReference type="ChEBI" id="CHEBI:57945"/>
    </reaction>
</comment>
<dbReference type="Pfam" id="PF00171">
    <property type="entry name" value="Aldedh"/>
    <property type="match status" value="2"/>
</dbReference>
<dbReference type="OrthoDB" id="440325at2759"/>
<evidence type="ECO:0000256" key="42">
    <source>
        <dbReference type="PROSITE-ProRule" id="PRU10007"/>
    </source>
</evidence>
<keyword evidence="14" id="KW-0492">Microsome</keyword>
<dbReference type="EC" id="1.2.1.94" evidence="25"/>
<evidence type="ECO:0000256" key="30">
    <source>
        <dbReference type="ARBA" id="ARBA00047920"/>
    </source>
</evidence>
<evidence type="ECO:0000256" key="35">
    <source>
        <dbReference type="ARBA" id="ARBA00048648"/>
    </source>
</evidence>
<evidence type="ECO:0000256" key="11">
    <source>
        <dbReference type="ARBA" id="ARBA00022692"/>
    </source>
</evidence>
<comment type="similarity">
    <text evidence="5 43">Belongs to the aldehyde dehydrogenase family.</text>
</comment>
<evidence type="ECO:0000256" key="21">
    <source>
        <dbReference type="ARBA" id="ARBA00023136"/>
    </source>
</evidence>
<dbReference type="PANTHER" id="PTHR43570:SF9">
    <property type="entry name" value="ALDEHYDE DEHYDROGENASE FAMILY 3 MEMBER A2"/>
    <property type="match status" value="1"/>
</dbReference>
<evidence type="ECO:0000256" key="23">
    <source>
        <dbReference type="ARBA" id="ARBA00023180"/>
    </source>
</evidence>
<comment type="catalytic activity">
    <reaction evidence="33">
        <text>L-tyrosyl-[protein] + 3'-phosphoadenylyl sulfate = O-sulfo-L-tyrosine-[protein] + adenosine 3',5'-bisphosphate + H(+)</text>
        <dbReference type="Rhea" id="RHEA:16801"/>
        <dbReference type="Rhea" id="RHEA-COMP:10136"/>
        <dbReference type="Rhea" id="RHEA-COMP:11688"/>
        <dbReference type="ChEBI" id="CHEBI:15378"/>
        <dbReference type="ChEBI" id="CHEBI:46858"/>
        <dbReference type="ChEBI" id="CHEBI:58339"/>
        <dbReference type="ChEBI" id="CHEBI:58343"/>
        <dbReference type="ChEBI" id="CHEBI:65286"/>
        <dbReference type="EC" id="2.8.2.20"/>
    </reaction>
</comment>
<evidence type="ECO:0000256" key="5">
    <source>
        <dbReference type="ARBA" id="ARBA00009986"/>
    </source>
</evidence>
<evidence type="ECO:0000256" key="2">
    <source>
        <dbReference type="ARBA" id="ARBA00004131"/>
    </source>
</evidence>
<evidence type="ECO:0000256" key="8">
    <source>
        <dbReference type="ARBA" id="ARBA00013262"/>
    </source>
</evidence>
<comment type="catalytic activity">
    <reaction evidence="37">
        <text>(2E)-hexadecenal + NAD(+) + H2O = (E)-hexadec-2-enoate + NADH + 2 H(+)</text>
        <dbReference type="Rhea" id="RHEA:36135"/>
        <dbReference type="ChEBI" id="CHEBI:15377"/>
        <dbReference type="ChEBI" id="CHEBI:15378"/>
        <dbReference type="ChEBI" id="CHEBI:17585"/>
        <dbReference type="ChEBI" id="CHEBI:57540"/>
        <dbReference type="ChEBI" id="CHEBI:57945"/>
        <dbReference type="ChEBI" id="CHEBI:72745"/>
    </reaction>
</comment>
<accession>A0A8J4U0S3</accession>
<feature type="active site" evidence="42">
    <location>
        <position position="209"/>
    </location>
</feature>
<dbReference type="FunFam" id="3.40.50.300:FF:000290">
    <property type="entry name" value="Protein-tyrosine sulfotransferase"/>
    <property type="match status" value="1"/>
</dbReference>
<protein>
    <recommendedName>
        <fullName evidence="26">Aldehyde dehydrogenase family 3 member A2</fullName>
        <ecNumber evidence="24">1.2.1.3</ecNumber>
        <ecNumber evidence="25">1.2.1.94</ecNumber>
        <ecNumber evidence="8">2.8.2.20</ecNumber>
    </recommendedName>
    <alternativeName>
        <fullName evidence="27">Fatty aldehyde dehydrogenase</fullName>
    </alternativeName>
</protein>
<comment type="catalytic activity">
    <reaction evidence="40">
        <text>hexadecanoate + NADH + 2 H(+) = hexadecanal + NAD(+) + H2O</text>
        <dbReference type="Rhea" id="RHEA:33739"/>
        <dbReference type="ChEBI" id="CHEBI:7896"/>
        <dbReference type="ChEBI" id="CHEBI:15377"/>
        <dbReference type="ChEBI" id="CHEBI:15378"/>
        <dbReference type="ChEBI" id="CHEBI:17600"/>
        <dbReference type="ChEBI" id="CHEBI:57540"/>
        <dbReference type="ChEBI" id="CHEBI:57945"/>
    </reaction>
</comment>
<keyword evidence="47" id="KW-1185">Reference proteome</keyword>
<evidence type="ECO:0000256" key="6">
    <source>
        <dbReference type="ARBA" id="ARBA00009988"/>
    </source>
</evidence>
<dbReference type="FunFam" id="3.40.605.10:FF:000004">
    <property type="entry name" value="Aldehyde dehydrogenase"/>
    <property type="match status" value="2"/>
</dbReference>
<keyword evidence="13" id="KW-0276">Fatty acid metabolism</keyword>
<evidence type="ECO:0000256" key="28">
    <source>
        <dbReference type="ARBA" id="ARBA00047498"/>
    </source>
</evidence>
<comment type="catalytic activity">
    <reaction evidence="32">
        <text>dodecanoate + NADH + 2 H(+) = dodecanal + NAD(+) + H2O</text>
        <dbReference type="Rhea" id="RHEA:44168"/>
        <dbReference type="ChEBI" id="CHEBI:15377"/>
        <dbReference type="ChEBI" id="CHEBI:15378"/>
        <dbReference type="ChEBI" id="CHEBI:18262"/>
        <dbReference type="ChEBI" id="CHEBI:27836"/>
        <dbReference type="ChEBI" id="CHEBI:57540"/>
        <dbReference type="ChEBI" id="CHEBI:57945"/>
    </reaction>
</comment>
<dbReference type="InterPro" id="IPR027417">
    <property type="entry name" value="P-loop_NTPase"/>
</dbReference>
<comment type="catalytic activity">
    <reaction evidence="38">
        <text>a fatty aldehyde + NAD(+) + H2O = a fatty acid + NADH + 2 H(+)</text>
        <dbReference type="Rhea" id="RHEA:49832"/>
        <dbReference type="ChEBI" id="CHEBI:15377"/>
        <dbReference type="ChEBI" id="CHEBI:15378"/>
        <dbReference type="ChEBI" id="CHEBI:28868"/>
        <dbReference type="ChEBI" id="CHEBI:35746"/>
        <dbReference type="ChEBI" id="CHEBI:57540"/>
        <dbReference type="ChEBI" id="CHEBI:57945"/>
    </reaction>
</comment>
<evidence type="ECO:0000256" key="22">
    <source>
        <dbReference type="ARBA" id="ARBA00023157"/>
    </source>
</evidence>